<organism evidence="3 4">
    <name type="scientific">Corynebacterium urealyticum</name>
    <dbReference type="NCBI Taxonomy" id="43771"/>
    <lineage>
        <taxon>Bacteria</taxon>
        <taxon>Bacillati</taxon>
        <taxon>Actinomycetota</taxon>
        <taxon>Actinomycetes</taxon>
        <taxon>Mycobacteriales</taxon>
        <taxon>Corynebacteriaceae</taxon>
        <taxon>Corynebacterium</taxon>
    </lineage>
</organism>
<feature type="region of interest" description="Disordered" evidence="1">
    <location>
        <begin position="177"/>
        <end position="207"/>
    </location>
</feature>
<sequence length="207" mass="22232">MQKTKNSLRLATAGLATVAALSGIGGAVGAATAQEEIDQDFSHAAASNQADYDLEPYFQTSGAKAKGFAGTVVLKLKNVGSQRYYQDYPLTTFRINVKTDKGPEGVDRLITPRGMNGAHIFDEGFDPETSTRTFTVTLSNPINAGDTATVAALDFGDGKTKEGRLYNYLEVTQTGRHKEDTATANDEQVDSREHTVTDTGKKNEGLF</sequence>
<evidence type="ECO:0000256" key="1">
    <source>
        <dbReference type="SAM" id="MobiDB-lite"/>
    </source>
</evidence>
<keyword evidence="2" id="KW-0732">Signal</keyword>
<evidence type="ECO:0000313" key="3">
    <source>
        <dbReference type="EMBL" id="TYR20807.1"/>
    </source>
</evidence>
<reference evidence="3 4" key="1">
    <citation type="submission" date="2019-08" db="EMBL/GenBank/DDBJ databases">
        <title>Draft genome of C. urealyticum strain VH4248.</title>
        <authorList>
            <person name="Navas J."/>
        </authorList>
    </citation>
    <scope>NUCLEOTIDE SEQUENCE [LARGE SCALE GENOMIC DNA]</scope>
    <source>
        <strain evidence="3 4">VH4248</strain>
    </source>
</reference>
<name>A0A5D4FXI8_9CORY</name>
<evidence type="ECO:0008006" key="5">
    <source>
        <dbReference type="Google" id="ProtNLM"/>
    </source>
</evidence>
<feature type="compositionally biased region" description="Basic and acidic residues" evidence="1">
    <location>
        <begin position="189"/>
        <end position="207"/>
    </location>
</feature>
<dbReference type="AlphaFoldDB" id="A0A5D4FXI8"/>
<gene>
    <name evidence="3" type="ORF">FYJ87_07795</name>
</gene>
<feature type="signal peptide" evidence="2">
    <location>
        <begin position="1"/>
        <end position="30"/>
    </location>
</feature>
<accession>A0A5D4FXI8</accession>
<comment type="caution">
    <text evidence="3">The sequence shown here is derived from an EMBL/GenBank/DDBJ whole genome shotgun (WGS) entry which is preliminary data.</text>
</comment>
<evidence type="ECO:0000256" key="2">
    <source>
        <dbReference type="SAM" id="SignalP"/>
    </source>
</evidence>
<evidence type="ECO:0000313" key="4">
    <source>
        <dbReference type="Proteomes" id="UP000324726"/>
    </source>
</evidence>
<feature type="chain" id="PRO_5023038091" description="DUF4352 domain-containing protein" evidence="2">
    <location>
        <begin position="31"/>
        <end position="207"/>
    </location>
</feature>
<dbReference type="RefSeq" id="WP_148812740.1">
    <property type="nucleotide sequence ID" value="NZ_VSZI01000001.1"/>
</dbReference>
<dbReference type="Proteomes" id="UP000324726">
    <property type="component" value="Unassembled WGS sequence"/>
</dbReference>
<protein>
    <recommendedName>
        <fullName evidence="5">DUF4352 domain-containing protein</fullName>
    </recommendedName>
</protein>
<dbReference type="EMBL" id="VSZI01000001">
    <property type="protein sequence ID" value="TYR20807.1"/>
    <property type="molecule type" value="Genomic_DNA"/>
</dbReference>
<proteinExistence type="predicted"/>